<sequence>MEMSLTTRKPPMNSIDFPTLITTIFVLVDYWYQQKIQPLLLLKAGAKARLSDSDSEVEIHTVPGSHISNDES</sequence>
<proteinExistence type="predicted"/>
<evidence type="ECO:0000313" key="2">
    <source>
        <dbReference type="Proteomes" id="UP000177870"/>
    </source>
</evidence>
<protein>
    <submittedName>
        <fullName evidence="1">Uncharacterized protein</fullName>
    </submittedName>
</protein>
<accession>A0A1D8TL21</accession>
<dbReference type="EMBL" id="CP017599">
    <property type="protein sequence ID" value="AOW98350.1"/>
    <property type="molecule type" value="Genomic_DNA"/>
</dbReference>
<dbReference type="AlphaFoldDB" id="A0A1D8TL21"/>
<dbReference type="OrthoDB" id="478875at2"/>
<dbReference type="KEGG" id="mpro:BJP34_01820"/>
<dbReference type="RefSeq" id="WP_070390860.1">
    <property type="nucleotide sequence ID" value="NZ_CP017599.1"/>
</dbReference>
<name>A0A1D8TL21_9CYAN</name>
<gene>
    <name evidence="1" type="ORF">BJP34_01820</name>
</gene>
<organism evidence="1 2">
    <name type="scientific">Moorena producens PAL-8-15-08-1</name>
    <dbReference type="NCBI Taxonomy" id="1458985"/>
    <lineage>
        <taxon>Bacteria</taxon>
        <taxon>Bacillati</taxon>
        <taxon>Cyanobacteriota</taxon>
        <taxon>Cyanophyceae</taxon>
        <taxon>Coleofasciculales</taxon>
        <taxon>Coleofasciculaceae</taxon>
        <taxon>Moorena</taxon>
    </lineage>
</organism>
<reference evidence="2" key="1">
    <citation type="submission" date="2016-10" db="EMBL/GenBank/DDBJ databases">
        <title>Comparative genomics uncovers the prolific and rare metabolic potential of the cyanobacterial genus Moorea.</title>
        <authorList>
            <person name="Leao T."/>
            <person name="Castelao G."/>
            <person name="Korobeynikov A."/>
            <person name="Monroe E.A."/>
            <person name="Podell S."/>
            <person name="Glukhov E."/>
            <person name="Allen E."/>
            <person name="Gerwick W.H."/>
            <person name="Gerwick L."/>
        </authorList>
    </citation>
    <scope>NUCLEOTIDE SEQUENCE [LARGE SCALE GENOMIC DNA]</scope>
    <source>
        <strain evidence="2">PAL-8-15-08-1</strain>
    </source>
</reference>
<dbReference type="Proteomes" id="UP000177870">
    <property type="component" value="Chromosome"/>
</dbReference>
<evidence type="ECO:0000313" key="1">
    <source>
        <dbReference type="EMBL" id="AOW98350.1"/>
    </source>
</evidence>